<dbReference type="SUPFAM" id="SSF69189">
    <property type="entry name" value="Penicillin-binding protein associated domain"/>
    <property type="match status" value="1"/>
</dbReference>
<dbReference type="InterPro" id="IPR015294">
    <property type="entry name" value="Pen-bd_prot4_C_dom"/>
</dbReference>
<gene>
    <name evidence="3" type="ORF">NCTC12195_01262</name>
</gene>
<keyword evidence="1" id="KW-0472">Membrane</keyword>
<dbReference type="Proteomes" id="UP000255277">
    <property type="component" value="Unassembled WGS sequence"/>
</dbReference>
<evidence type="ECO:0000256" key="1">
    <source>
        <dbReference type="SAM" id="Phobius"/>
    </source>
</evidence>
<keyword evidence="1" id="KW-0812">Transmembrane</keyword>
<reference evidence="3 4" key="1">
    <citation type="submission" date="2018-06" db="EMBL/GenBank/DDBJ databases">
        <authorList>
            <consortium name="Pathogen Informatics"/>
            <person name="Doyle S."/>
        </authorList>
    </citation>
    <scope>NUCLEOTIDE SEQUENCE [LARGE SCALE GENOMIC DNA]</scope>
    <source>
        <strain evidence="3 4">NCTC12195</strain>
    </source>
</reference>
<dbReference type="Gene3D" id="2.30.140.20">
    <property type="entry name" value="Penicillin-binding protein 4, C-terminal domain"/>
    <property type="match status" value="1"/>
</dbReference>
<keyword evidence="1" id="KW-1133">Transmembrane helix</keyword>
<evidence type="ECO:0000313" key="3">
    <source>
        <dbReference type="EMBL" id="SUM31826.1"/>
    </source>
</evidence>
<dbReference type="EMBL" id="UHDK01000001">
    <property type="protein sequence ID" value="SUM31826.1"/>
    <property type="molecule type" value="Genomic_DNA"/>
</dbReference>
<dbReference type="InterPro" id="IPR037091">
    <property type="entry name" value="Pen-bd_prot4_C_dom_sf"/>
</dbReference>
<proteinExistence type="predicted"/>
<evidence type="ECO:0000313" key="4">
    <source>
        <dbReference type="Proteomes" id="UP000255277"/>
    </source>
</evidence>
<organism evidence="3 4">
    <name type="scientific">Staphylococcus gallinarum</name>
    <dbReference type="NCBI Taxonomy" id="1293"/>
    <lineage>
        <taxon>Bacteria</taxon>
        <taxon>Bacillati</taxon>
        <taxon>Bacillota</taxon>
        <taxon>Bacilli</taxon>
        <taxon>Bacillales</taxon>
        <taxon>Staphylococcaceae</taxon>
        <taxon>Staphylococcus</taxon>
    </lineage>
</organism>
<protein>
    <submittedName>
        <fullName evidence="3">Penicillin binding protein 4</fullName>
    </submittedName>
</protein>
<dbReference type="GO" id="GO:0004180">
    <property type="term" value="F:carboxypeptidase activity"/>
    <property type="evidence" value="ECO:0007669"/>
    <property type="project" value="InterPro"/>
</dbReference>
<dbReference type="Pfam" id="PF09211">
    <property type="entry name" value="DUF1958"/>
    <property type="match status" value="1"/>
</dbReference>
<dbReference type="GO" id="GO:0006508">
    <property type="term" value="P:proteolysis"/>
    <property type="evidence" value="ECO:0007669"/>
    <property type="project" value="InterPro"/>
</dbReference>
<feature type="transmembrane region" description="Helical" evidence="1">
    <location>
        <begin position="56"/>
        <end position="77"/>
    </location>
</feature>
<sequence>MIKDDYKIVVKDDKVHIEYDREFISSKYGPPSVEVNKPLVHKATTVVKSTWDDHPILTLLGMLLIIAAIAIVIYLIIEAIRKKSSKK</sequence>
<dbReference type="InterPro" id="IPR015956">
    <property type="entry name" value="Peniciliin-bd_prot_C_sf"/>
</dbReference>
<dbReference type="AlphaFoldDB" id="A0A380FEQ2"/>
<evidence type="ECO:0000259" key="2">
    <source>
        <dbReference type="Pfam" id="PF09211"/>
    </source>
</evidence>
<feature type="domain" description="Penicillin-binding protein 4 C-terminal" evidence="2">
    <location>
        <begin position="5"/>
        <end position="35"/>
    </location>
</feature>
<name>A0A380FEQ2_STAGA</name>
<accession>A0A380FEQ2</accession>